<keyword evidence="2" id="KW-1185">Reference proteome</keyword>
<reference evidence="2" key="2">
    <citation type="submission" date="2011-04" db="EMBL/GenBank/DDBJ databases">
        <title>The complete genome of chromosome of Treponema succinifaciens DSM 2489.</title>
        <authorList>
            <person name="Lucas S."/>
            <person name="Copeland A."/>
            <person name="Lapidus A."/>
            <person name="Bruce D."/>
            <person name="Goodwin L."/>
            <person name="Pitluck S."/>
            <person name="Peters L."/>
            <person name="Kyrpides N."/>
            <person name="Mavromatis K."/>
            <person name="Ivanova N."/>
            <person name="Ovchinnikova G."/>
            <person name="Teshima H."/>
            <person name="Detter J.C."/>
            <person name="Tapia R."/>
            <person name="Han C."/>
            <person name="Land M."/>
            <person name="Hauser L."/>
            <person name="Markowitz V."/>
            <person name="Cheng J.-F."/>
            <person name="Hugenholtz P."/>
            <person name="Woyke T."/>
            <person name="Wu D."/>
            <person name="Gronow S."/>
            <person name="Wellnitz S."/>
            <person name="Brambilla E."/>
            <person name="Klenk H.-P."/>
            <person name="Eisen J.A."/>
        </authorList>
    </citation>
    <scope>NUCLEOTIDE SEQUENCE [LARGE SCALE GENOMIC DNA]</scope>
    <source>
        <strain evidence="2">ATCC 33096 / DSM 2489 / 6091</strain>
    </source>
</reference>
<sequence>MNEIDFLAEEIFLRYGNVKRARGPFLYTEKGKRLTDLYQENGRAILGWGGSSAFTMLKNAIDRGATGSFKTCFSGRLEKSVNALFFGCERKVFIFAKKSDCLSTAVRISPQNTFVWKPWSEVAFENDNADCIIFEPPFPWTSGIYILAVKTDLAEKNPQDVLKETVKLSSPIEAAVTRSIYNLISALQIRQEKDWFIYDLALTKYWQRKGPYLFPKISKELYGKFILHCLDLGIVVSPVYEQPSIVPFGADRGVFEILKKNPFVF</sequence>
<organism evidence="1 2">
    <name type="scientific">Treponema succinifaciens (strain ATCC 33096 / DSM 2489 / 6091)</name>
    <dbReference type="NCBI Taxonomy" id="869209"/>
    <lineage>
        <taxon>Bacteria</taxon>
        <taxon>Pseudomonadati</taxon>
        <taxon>Spirochaetota</taxon>
        <taxon>Spirochaetia</taxon>
        <taxon>Spirochaetales</taxon>
        <taxon>Treponemataceae</taxon>
        <taxon>Treponema</taxon>
    </lineage>
</organism>
<dbReference type="RefSeq" id="WP_013700458.1">
    <property type="nucleotide sequence ID" value="NC_015385.1"/>
</dbReference>
<proteinExistence type="predicted"/>
<evidence type="ECO:0000313" key="1">
    <source>
        <dbReference type="EMBL" id="AEB13147.1"/>
    </source>
</evidence>
<protein>
    <submittedName>
        <fullName evidence="1">Uncharacterized protein</fullName>
    </submittedName>
</protein>
<dbReference type="OrthoDB" id="356614at2"/>
<dbReference type="GeneID" id="302997422"/>
<dbReference type="InterPro" id="IPR015424">
    <property type="entry name" value="PyrdxlP-dep_Trfase"/>
</dbReference>
<dbReference type="Proteomes" id="UP000006852">
    <property type="component" value="Chromosome"/>
</dbReference>
<reference evidence="1 2" key="1">
    <citation type="journal article" date="2011" name="Stand. Genomic Sci.">
        <title>Complete genome sequence of Treponema succinifaciens type strain (6091).</title>
        <authorList>
            <person name="Han C."/>
            <person name="Gronow S."/>
            <person name="Teshima H."/>
            <person name="Lapidus A."/>
            <person name="Nolan M."/>
            <person name="Lucas S."/>
            <person name="Hammon N."/>
            <person name="Deshpande S."/>
            <person name="Cheng J.F."/>
            <person name="Zeytun A."/>
            <person name="Tapia R."/>
            <person name="Goodwin L."/>
            <person name="Pitluck S."/>
            <person name="Liolios K."/>
            <person name="Pagani I."/>
            <person name="Ivanova N."/>
            <person name="Mavromatis K."/>
            <person name="Mikhailova N."/>
            <person name="Huntemann M."/>
            <person name="Pati A."/>
            <person name="Chen A."/>
            <person name="Palaniappan K."/>
            <person name="Land M."/>
            <person name="Hauser L."/>
            <person name="Brambilla E.M."/>
            <person name="Rohde M."/>
            <person name="Goker M."/>
            <person name="Woyke T."/>
            <person name="Bristow J."/>
            <person name="Eisen J.A."/>
            <person name="Markowitz V."/>
            <person name="Hugenholtz P."/>
            <person name="Kyrpides N.C."/>
            <person name="Klenk H.P."/>
            <person name="Detter J.C."/>
        </authorList>
    </citation>
    <scope>NUCLEOTIDE SEQUENCE [LARGE SCALE GENOMIC DNA]</scope>
    <source>
        <strain evidence="2">ATCC 33096 / DSM 2489 / 6091</strain>
    </source>
</reference>
<gene>
    <name evidence="1" type="ordered locus">Tresu_0183</name>
</gene>
<dbReference type="EMBL" id="CP002631">
    <property type="protein sequence ID" value="AEB13147.1"/>
    <property type="molecule type" value="Genomic_DNA"/>
</dbReference>
<dbReference type="AlphaFoldDB" id="F2NWU8"/>
<dbReference type="SUPFAM" id="SSF53383">
    <property type="entry name" value="PLP-dependent transferases"/>
    <property type="match status" value="1"/>
</dbReference>
<dbReference type="STRING" id="869209.Tresu_0183"/>
<dbReference type="eggNOG" id="COG0001">
    <property type="taxonomic scope" value="Bacteria"/>
</dbReference>
<name>F2NWU8_TRES6</name>
<evidence type="ECO:0000313" key="2">
    <source>
        <dbReference type="Proteomes" id="UP000006852"/>
    </source>
</evidence>
<accession>F2NWU8</accession>
<dbReference type="KEGG" id="tsu:Tresu_0183"/>
<dbReference type="HOGENOM" id="CLU_082735_0_0_12"/>